<dbReference type="SUPFAM" id="SSF52540">
    <property type="entry name" value="P-loop containing nucleoside triphosphate hydrolases"/>
    <property type="match status" value="1"/>
</dbReference>
<dbReference type="InterPro" id="IPR039421">
    <property type="entry name" value="Type_1_exporter"/>
</dbReference>
<evidence type="ECO:0000256" key="7">
    <source>
        <dbReference type="SAM" id="Phobius"/>
    </source>
</evidence>
<keyword evidence="2 7" id="KW-0812">Transmembrane</keyword>
<comment type="subcellular location">
    <subcellularLocation>
        <location evidence="1">Cell membrane</location>
        <topology evidence="1">Multi-pass membrane protein</topology>
    </subcellularLocation>
</comment>
<keyword evidence="4 10" id="KW-0067">ATP-binding</keyword>
<dbReference type="RefSeq" id="WP_108829144.1">
    <property type="nucleotide sequence ID" value="NZ_OMOR01000001.1"/>
</dbReference>
<reference evidence="10 11" key="1">
    <citation type="submission" date="2018-03" db="EMBL/GenBank/DDBJ databases">
        <authorList>
            <person name="Keele B.F."/>
        </authorList>
    </citation>
    <scope>NUCLEOTIDE SEQUENCE [LARGE SCALE GENOMIC DNA]</scope>
    <source>
        <strain evidence="10 11">CECT 8599</strain>
    </source>
</reference>
<organism evidence="10 11">
    <name type="scientific">Ascidiaceihabitans donghaensis</name>
    <dbReference type="NCBI Taxonomy" id="1510460"/>
    <lineage>
        <taxon>Bacteria</taxon>
        <taxon>Pseudomonadati</taxon>
        <taxon>Pseudomonadota</taxon>
        <taxon>Alphaproteobacteria</taxon>
        <taxon>Rhodobacterales</taxon>
        <taxon>Paracoccaceae</taxon>
        <taxon>Ascidiaceihabitans</taxon>
    </lineage>
</organism>
<dbReference type="AlphaFoldDB" id="A0A2R8BGH0"/>
<dbReference type="SUPFAM" id="SSF90123">
    <property type="entry name" value="ABC transporter transmembrane region"/>
    <property type="match status" value="1"/>
</dbReference>
<sequence length="746" mass="81143">MSTQPFTLTITNGNRGRIEASAKVQAPEADNKNLFGDRIQARAELAVVYAGLLGVDALKSDAFDAISKATSDGASDAVEAHAIAKGLSHIGCVTEVCTLQHFTADQWPALAYMTSGQVVLVMGQSRGDLVIYDKTCTDNRAHVPMADFEPYFAGLLVRAEAPLATVAKTHKTEAKPAHWFWGQFHTFKRQLGEVALGSFVANLLAVAVALFSLQVYDRVIPHQSEATLWVLAVGACLALLMEAFLKIARARLMDGAGRQIELSVLGVLMERVIGMRSDVRGQSPSMTFSAMREFGSVREFFTASTIGTIADIPFIFVFLLLVASIAGNVVWVLVLGGILMVVPGFFMQKKMMQLTAETQGASAKSSRLLHEAIFERDTVKTQRAEDRVMRLWSELTTLSALKSSEQRKLASVLTFWSQGVQQATYVAAVIVGTYLVFAGHFTVGSIIAVGILTSRTLAPLTQLAGTMARWGNVKTALDGLDAVAMSEQDADEDRTYLRRESLKGHFELRELTFRYEDDGAPTLDIPGVAILPGQRIAILGANGSGKSSLLKVLSGLYAPSTGRVLLDGTEMSQIEPRDLRRLIGYLGQDVRLFSGTLRDNLNLTMLERDDTRLLEALDFAGLGPFVKGHHKGLDLEILDGGQGLSIGQRQSIGWARLWLQDPQICLLDEPTAALDQKLEATLVSRLERWMDGRTAIIATHRAPILALTNRTLLLQNGRMTVDGPRDQVLAHLNQTGLVVPMKGAIG</sequence>
<dbReference type="OrthoDB" id="9808328at2"/>
<dbReference type="InterPro" id="IPR003593">
    <property type="entry name" value="AAA+_ATPase"/>
</dbReference>
<feature type="transmembrane region" description="Helical" evidence="7">
    <location>
        <begin position="228"/>
        <end position="248"/>
    </location>
</feature>
<dbReference type="GO" id="GO:0016887">
    <property type="term" value="F:ATP hydrolysis activity"/>
    <property type="evidence" value="ECO:0007669"/>
    <property type="project" value="InterPro"/>
</dbReference>
<evidence type="ECO:0000259" key="9">
    <source>
        <dbReference type="PROSITE" id="PS50929"/>
    </source>
</evidence>
<evidence type="ECO:0000256" key="1">
    <source>
        <dbReference type="ARBA" id="ARBA00004651"/>
    </source>
</evidence>
<keyword evidence="6 7" id="KW-0472">Membrane</keyword>
<gene>
    <name evidence="10" type="primary">apxIB</name>
    <name evidence="10" type="ORF">ASD8599_02906</name>
</gene>
<accession>A0A2R8BGH0</accession>
<dbReference type="GO" id="GO:0005886">
    <property type="term" value="C:plasma membrane"/>
    <property type="evidence" value="ECO:0007669"/>
    <property type="project" value="UniProtKB-SubCell"/>
</dbReference>
<dbReference type="Gene3D" id="3.40.50.300">
    <property type="entry name" value="P-loop containing nucleotide triphosphate hydrolases"/>
    <property type="match status" value="1"/>
</dbReference>
<dbReference type="PANTHER" id="PTHR43394">
    <property type="entry name" value="ATP-DEPENDENT PERMEASE MDL1, MITOCHONDRIAL"/>
    <property type="match status" value="1"/>
</dbReference>
<proteinExistence type="predicted"/>
<dbReference type="Gene3D" id="1.20.1560.10">
    <property type="entry name" value="ABC transporter type 1, transmembrane domain"/>
    <property type="match status" value="1"/>
</dbReference>
<keyword evidence="11" id="KW-1185">Reference proteome</keyword>
<dbReference type="Pfam" id="PF00664">
    <property type="entry name" value="ABC_membrane"/>
    <property type="match status" value="1"/>
</dbReference>
<keyword evidence="3" id="KW-0547">Nucleotide-binding</keyword>
<dbReference type="GO" id="GO:0015421">
    <property type="term" value="F:ABC-type oligopeptide transporter activity"/>
    <property type="evidence" value="ECO:0007669"/>
    <property type="project" value="TreeGrafter"/>
</dbReference>
<dbReference type="InterPro" id="IPR011527">
    <property type="entry name" value="ABC1_TM_dom"/>
</dbReference>
<dbReference type="InterPro" id="IPR003439">
    <property type="entry name" value="ABC_transporter-like_ATP-bd"/>
</dbReference>
<feature type="transmembrane region" description="Helical" evidence="7">
    <location>
        <begin position="300"/>
        <end position="323"/>
    </location>
</feature>
<dbReference type="PROSITE" id="PS50929">
    <property type="entry name" value="ABC_TM1F"/>
    <property type="match status" value="1"/>
</dbReference>
<evidence type="ECO:0000313" key="11">
    <source>
        <dbReference type="Proteomes" id="UP000244880"/>
    </source>
</evidence>
<dbReference type="InterPro" id="IPR027417">
    <property type="entry name" value="P-loop_NTPase"/>
</dbReference>
<protein>
    <submittedName>
        <fullName evidence="10">Toxin RTX-I translocation ATP-binding protein</fullName>
    </submittedName>
</protein>
<evidence type="ECO:0000313" key="10">
    <source>
        <dbReference type="EMBL" id="SPH22160.1"/>
    </source>
</evidence>
<dbReference type="Pfam" id="PF00005">
    <property type="entry name" value="ABC_tran"/>
    <property type="match status" value="1"/>
</dbReference>
<evidence type="ECO:0000256" key="2">
    <source>
        <dbReference type="ARBA" id="ARBA00022692"/>
    </source>
</evidence>
<evidence type="ECO:0000256" key="5">
    <source>
        <dbReference type="ARBA" id="ARBA00022989"/>
    </source>
</evidence>
<dbReference type="SMART" id="SM00382">
    <property type="entry name" value="AAA"/>
    <property type="match status" value="1"/>
</dbReference>
<dbReference type="PANTHER" id="PTHR43394:SF1">
    <property type="entry name" value="ATP-BINDING CASSETTE SUB-FAMILY B MEMBER 10, MITOCHONDRIAL"/>
    <property type="match status" value="1"/>
</dbReference>
<feature type="domain" description="ABC transmembrane type-1" evidence="9">
    <location>
        <begin position="194"/>
        <end position="472"/>
    </location>
</feature>
<evidence type="ECO:0000256" key="4">
    <source>
        <dbReference type="ARBA" id="ARBA00022840"/>
    </source>
</evidence>
<evidence type="ECO:0000259" key="8">
    <source>
        <dbReference type="PROSITE" id="PS50893"/>
    </source>
</evidence>
<dbReference type="Proteomes" id="UP000244880">
    <property type="component" value="Unassembled WGS sequence"/>
</dbReference>
<feature type="transmembrane region" description="Helical" evidence="7">
    <location>
        <begin position="194"/>
        <end position="216"/>
    </location>
</feature>
<dbReference type="EMBL" id="OMOR01000001">
    <property type="protein sequence ID" value="SPH22160.1"/>
    <property type="molecule type" value="Genomic_DNA"/>
</dbReference>
<feature type="transmembrane region" description="Helical" evidence="7">
    <location>
        <begin position="425"/>
        <end position="452"/>
    </location>
</feature>
<name>A0A2R8BGH0_9RHOB</name>
<feature type="domain" description="ABC transporter" evidence="8">
    <location>
        <begin position="506"/>
        <end position="741"/>
    </location>
</feature>
<evidence type="ECO:0000256" key="3">
    <source>
        <dbReference type="ARBA" id="ARBA00022741"/>
    </source>
</evidence>
<feature type="transmembrane region" description="Helical" evidence="7">
    <location>
        <begin position="329"/>
        <end position="347"/>
    </location>
</feature>
<dbReference type="GO" id="GO:0005524">
    <property type="term" value="F:ATP binding"/>
    <property type="evidence" value="ECO:0007669"/>
    <property type="project" value="UniProtKB-KW"/>
</dbReference>
<keyword evidence="5 7" id="KW-1133">Transmembrane helix</keyword>
<evidence type="ECO:0000256" key="6">
    <source>
        <dbReference type="ARBA" id="ARBA00023136"/>
    </source>
</evidence>
<dbReference type="InterPro" id="IPR036640">
    <property type="entry name" value="ABC1_TM_sf"/>
</dbReference>
<dbReference type="PROSITE" id="PS50893">
    <property type="entry name" value="ABC_TRANSPORTER_2"/>
    <property type="match status" value="1"/>
</dbReference>